<keyword evidence="3" id="KW-1185">Reference proteome</keyword>
<evidence type="ECO:0000313" key="3">
    <source>
        <dbReference type="Proteomes" id="UP001626550"/>
    </source>
</evidence>
<sequence>MPYLSSEVTQVTGLDSNNNPPPLLPPRLAQKKNDSWSLDDIPECDGNSPISQFSTSIISQSEAEKSCESATIRPFQNARSPPITKSTFKTVHVASATSKGPSPIGDMDSSQTGTWHSAFGSKDFAIEVPT</sequence>
<feature type="region of interest" description="Disordered" evidence="1">
    <location>
        <begin position="94"/>
        <end position="118"/>
    </location>
</feature>
<feature type="region of interest" description="Disordered" evidence="1">
    <location>
        <begin position="1"/>
        <end position="52"/>
    </location>
</feature>
<accession>A0ABD2QM40</accession>
<name>A0ABD2QM40_9PLAT</name>
<gene>
    <name evidence="2" type="ORF">Ciccas_000892</name>
</gene>
<evidence type="ECO:0000313" key="2">
    <source>
        <dbReference type="EMBL" id="KAL3320442.1"/>
    </source>
</evidence>
<dbReference type="Proteomes" id="UP001626550">
    <property type="component" value="Unassembled WGS sequence"/>
</dbReference>
<protein>
    <submittedName>
        <fullName evidence="2">Uncharacterized protein</fullName>
    </submittedName>
</protein>
<feature type="compositionally biased region" description="Polar residues" evidence="1">
    <location>
        <begin position="1"/>
        <end position="16"/>
    </location>
</feature>
<dbReference type="EMBL" id="JBJKFK010000052">
    <property type="protein sequence ID" value="KAL3320442.1"/>
    <property type="molecule type" value="Genomic_DNA"/>
</dbReference>
<dbReference type="AlphaFoldDB" id="A0ABD2QM40"/>
<proteinExistence type="predicted"/>
<reference evidence="2 3" key="1">
    <citation type="submission" date="2024-11" db="EMBL/GenBank/DDBJ databases">
        <title>Adaptive evolution of stress response genes in parasites aligns with host niche diversity.</title>
        <authorList>
            <person name="Hahn C."/>
            <person name="Resl P."/>
        </authorList>
    </citation>
    <scope>NUCLEOTIDE SEQUENCE [LARGE SCALE GENOMIC DNA]</scope>
    <source>
        <strain evidence="2">EGGRZ-B1_66</strain>
        <tissue evidence="2">Body</tissue>
    </source>
</reference>
<organism evidence="2 3">
    <name type="scientific">Cichlidogyrus casuarinus</name>
    <dbReference type="NCBI Taxonomy" id="1844966"/>
    <lineage>
        <taxon>Eukaryota</taxon>
        <taxon>Metazoa</taxon>
        <taxon>Spiralia</taxon>
        <taxon>Lophotrochozoa</taxon>
        <taxon>Platyhelminthes</taxon>
        <taxon>Monogenea</taxon>
        <taxon>Monopisthocotylea</taxon>
        <taxon>Dactylogyridea</taxon>
        <taxon>Ancyrocephalidae</taxon>
        <taxon>Cichlidogyrus</taxon>
    </lineage>
</organism>
<comment type="caution">
    <text evidence="2">The sequence shown here is derived from an EMBL/GenBank/DDBJ whole genome shotgun (WGS) entry which is preliminary data.</text>
</comment>
<evidence type="ECO:0000256" key="1">
    <source>
        <dbReference type="SAM" id="MobiDB-lite"/>
    </source>
</evidence>